<dbReference type="EMBL" id="CP146203">
    <property type="protein sequence ID" value="XBH21785.1"/>
    <property type="molecule type" value="Genomic_DNA"/>
</dbReference>
<accession>A0AAU7DXL1</accession>
<feature type="chain" id="PRO_5043447925" description="Lipoprotein" evidence="1">
    <location>
        <begin position="21"/>
        <end position="160"/>
    </location>
</feature>
<gene>
    <name evidence="2" type="ORF">V5R04_00735</name>
</gene>
<keyword evidence="1" id="KW-0732">Signal</keyword>
<evidence type="ECO:0000256" key="1">
    <source>
        <dbReference type="SAM" id="SignalP"/>
    </source>
</evidence>
<feature type="signal peptide" evidence="1">
    <location>
        <begin position="1"/>
        <end position="20"/>
    </location>
</feature>
<name>A0AAU7DXL1_9MICO</name>
<reference evidence="2" key="1">
    <citation type="submission" date="2024-02" db="EMBL/GenBank/DDBJ databases">
        <title>Tomenella chthoni gen. nov. sp. nov., a member of the family Jonesiaceae isolated from bat guano.</title>
        <authorList>
            <person name="Miller S.L."/>
            <person name="King J."/>
            <person name="Sankaranarayanan K."/>
            <person name="Lawson P.A."/>
        </authorList>
    </citation>
    <scope>NUCLEOTIDE SEQUENCE</scope>
    <source>
        <strain evidence="2">BS-20</strain>
    </source>
</reference>
<organism evidence="2">
    <name type="scientific">Jonesiaceae bacterium BS-20</name>
    <dbReference type="NCBI Taxonomy" id="3120821"/>
    <lineage>
        <taxon>Bacteria</taxon>
        <taxon>Bacillati</taxon>
        <taxon>Actinomycetota</taxon>
        <taxon>Actinomycetes</taxon>
        <taxon>Micrococcales</taxon>
        <taxon>Jonesiaceae</taxon>
    </lineage>
</organism>
<proteinExistence type="predicted"/>
<dbReference type="AlphaFoldDB" id="A0AAU7DXL1"/>
<sequence length="160" mass="16498">MFTQVTASRPVRAVVGAVLAGGLVLGAAACAPSQTDIHYAPSDGIRIALDSGIETQNFMLISNGNGAPAVVGGALKNYSDEDSAVRIAATDGSFEMIFEIAAGELINFTENNEPTQIIESLDAMPGSNVTATFEDIAGNTANLNIPVLDGTLEEYAPLVP</sequence>
<protein>
    <recommendedName>
        <fullName evidence="3">Lipoprotein</fullName>
    </recommendedName>
</protein>
<evidence type="ECO:0008006" key="3">
    <source>
        <dbReference type="Google" id="ProtNLM"/>
    </source>
</evidence>
<evidence type="ECO:0000313" key="2">
    <source>
        <dbReference type="EMBL" id="XBH21785.1"/>
    </source>
</evidence>